<keyword evidence="1" id="KW-0614">Plasmid</keyword>
<keyword evidence="2" id="KW-1185">Reference proteome</keyword>
<protein>
    <recommendedName>
        <fullName evidence="3">Lipoprotein</fullName>
    </recommendedName>
</protein>
<accession>A0A2R4MJH5</accession>
<dbReference type="PROSITE" id="PS51257">
    <property type="entry name" value="PROKAR_LIPOPROTEIN"/>
    <property type="match status" value="1"/>
</dbReference>
<dbReference type="AlphaFoldDB" id="A0A2R4MJH5"/>
<proteinExistence type="predicted"/>
<reference evidence="1 2" key="1">
    <citation type="submission" date="2017-05" db="EMBL/GenBank/DDBJ databases">
        <title>Genome Analysis of Maritalea myrionectae HL2708#5.</title>
        <authorList>
            <consortium name="Cotde Inc.-PKNU"/>
            <person name="Jang D."/>
            <person name="Oh H.-M."/>
        </authorList>
    </citation>
    <scope>NUCLEOTIDE SEQUENCE [LARGE SCALE GENOMIC DNA]</scope>
    <source>
        <strain evidence="1 2">HL2708#5</strain>
        <plasmid evidence="2">phl2708y3</plasmid>
    </source>
</reference>
<name>A0A2R4MJH5_9HYPH</name>
<evidence type="ECO:0008006" key="3">
    <source>
        <dbReference type="Google" id="ProtNLM"/>
    </source>
</evidence>
<organism evidence="1 2">
    <name type="scientific">Maritalea myrionectae</name>
    <dbReference type="NCBI Taxonomy" id="454601"/>
    <lineage>
        <taxon>Bacteria</taxon>
        <taxon>Pseudomonadati</taxon>
        <taxon>Pseudomonadota</taxon>
        <taxon>Alphaproteobacteria</taxon>
        <taxon>Hyphomicrobiales</taxon>
        <taxon>Devosiaceae</taxon>
        <taxon>Maritalea</taxon>
    </lineage>
</organism>
<dbReference type="Proteomes" id="UP000258927">
    <property type="component" value="Plasmid pHL2708Y3"/>
</dbReference>
<evidence type="ECO:0000313" key="1">
    <source>
        <dbReference type="EMBL" id="AVX06141.1"/>
    </source>
</evidence>
<dbReference type="KEGG" id="mmyr:MXMO3_03638"/>
<gene>
    <name evidence="1" type="ORF">MXMO3_03638</name>
</gene>
<sequence length="180" mass="19965">MRLLTVLLGLLVTVTLTACTSLNEMTLRDISSPEPVAMSVTTEVNPHSGLKKFGTKPVYLRTKNNDILYLLRGWRKSESNAFKSAQIYVTFPMLDNWVFFDAAHSEGKALDVTVLSRNVRSCSQDGCNISESIAIHLTQGQLRQYAKTGFLGEISGRNGAVVLRIPATFFQGFLMRFDAV</sequence>
<evidence type="ECO:0000313" key="2">
    <source>
        <dbReference type="Proteomes" id="UP000258927"/>
    </source>
</evidence>
<geneLocation type="plasmid" evidence="2">
    <name>phl2708y3</name>
</geneLocation>
<dbReference type="EMBL" id="CP021332">
    <property type="protein sequence ID" value="AVX06141.1"/>
    <property type="molecule type" value="Genomic_DNA"/>
</dbReference>